<sequence length="125" mass="13981">MGKIDQKEKAQTVVDLLRKQAPLTVKQEKFCNKACVERFLKAKNDTVKKAAKQLRNCLSWRDSIGTDHLIADEFSAELADGLAYVAGHDDFPHKARLPEISFTETVYSVAGVYARSGYSDNVEKC</sequence>
<keyword evidence="2" id="KW-1185">Reference proteome</keyword>
<dbReference type="PANTHER" id="PTHR47104">
    <property type="entry name" value="SEC14P-LIKE PHOSPHATIDYLINOSITOL TRANSFER FAMILY PROTEIN"/>
    <property type="match status" value="1"/>
</dbReference>
<proteinExistence type="predicted"/>
<dbReference type="InterPro" id="IPR036273">
    <property type="entry name" value="CRAL/TRIO_N_dom_sf"/>
</dbReference>
<evidence type="ECO:0000313" key="2">
    <source>
        <dbReference type="Proteomes" id="UP000594638"/>
    </source>
</evidence>
<dbReference type="InterPro" id="IPR036865">
    <property type="entry name" value="CRAL-TRIO_dom_sf"/>
</dbReference>
<dbReference type="Gramene" id="OE9A090813T1">
    <property type="protein sequence ID" value="OE9A090813C1"/>
    <property type="gene ID" value="OE9A090813"/>
</dbReference>
<organism evidence="1 2">
    <name type="scientific">Olea europaea subsp. europaea</name>
    <dbReference type="NCBI Taxonomy" id="158383"/>
    <lineage>
        <taxon>Eukaryota</taxon>
        <taxon>Viridiplantae</taxon>
        <taxon>Streptophyta</taxon>
        <taxon>Embryophyta</taxon>
        <taxon>Tracheophyta</taxon>
        <taxon>Spermatophyta</taxon>
        <taxon>Magnoliopsida</taxon>
        <taxon>eudicotyledons</taxon>
        <taxon>Gunneridae</taxon>
        <taxon>Pentapetalae</taxon>
        <taxon>asterids</taxon>
        <taxon>lamiids</taxon>
        <taxon>Lamiales</taxon>
        <taxon>Oleaceae</taxon>
        <taxon>Oleeae</taxon>
        <taxon>Olea</taxon>
    </lineage>
</organism>
<dbReference type="Gene3D" id="3.40.525.10">
    <property type="entry name" value="CRAL-TRIO lipid binding domain"/>
    <property type="match status" value="1"/>
</dbReference>
<gene>
    <name evidence="1" type="ORF">OLEA9_A090813</name>
</gene>
<reference evidence="1 2" key="1">
    <citation type="submission" date="2019-12" db="EMBL/GenBank/DDBJ databases">
        <authorList>
            <person name="Alioto T."/>
            <person name="Alioto T."/>
            <person name="Gomez Garrido J."/>
        </authorList>
    </citation>
    <scope>NUCLEOTIDE SEQUENCE [LARGE SCALE GENOMIC DNA]</scope>
</reference>
<accession>A0A8S0S8X6</accession>
<dbReference type="SUPFAM" id="SSF46938">
    <property type="entry name" value="CRAL/TRIO N-terminal domain"/>
    <property type="match status" value="1"/>
</dbReference>
<evidence type="ECO:0000313" key="1">
    <source>
        <dbReference type="EMBL" id="CAA2988592.1"/>
    </source>
</evidence>
<dbReference type="PANTHER" id="PTHR47104:SF1">
    <property type="entry name" value="SEC14P-LIKE PHOSPHATIDYLINOSITOL TRANSFER FAMILY PROTEIN"/>
    <property type="match status" value="1"/>
</dbReference>
<evidence type="ECO:0008006" key="3">
    <source>
        <dbReference type="Google" id="ProtNLM"/>
    </source>
</evidence>
<name>A0A8S0S8X6_OLEEU</name>
<comment type="caution">
    <text evidence="1">The sequence shown here is derived from an EMBL/GenBank/DDBJ whole genome shotgun (WGS) entry which is preliminary data.</text>
</comment>
<dbReference type="AlphaFoldDB" id="A0A8S0S8X6"/>
<dbReference type="OrthoDB" id="75724at2759"/>
<dbReference type="EMBL" id="CACTIH010004007">
    <property type="protein sequence ID" value="CAA2988592.1"/>
    <property type="molecule type" value="Genomic_DNA"/>
</dbReference>
<protein>
    <recommendedName>
        <fullName evidence="3">CRAL/TRIO N-terminal domain-containing protein</fullName>
    </recommendedName>
</protein>
<dbReference type="Proteomes" id="UP000594638">
    <property type="component" value="Unassembled WGS sequence"/>
</dbReference>